<dbReference type="Pfam" id="PF02631">
    <property type="entry name" value="RecX_HTH2"/>
    <property type="match status" value="1"/>
</dbReference>
<accession>A0ABV2GDE6</accession>
<evidence type="ECO:0000259" key="8">
    <source>
        <dbReference type="Pfam" id="PF21982"/>
    </source>
</evidence>
<dbReference type="Gene3D" id="1.10.10.10">
    <property type="entry name" value="Winged helix-like DNA-binding domain superfamily/Winged helix DNA-binding domain"/>
    <property type="match status" value="4"/>
</dbReference>
<dbReference type="PANTHER" id="PTHR33602:SF1">
    <property type="entry name" value="REGULATORY PROTEIN RECX FAMILY PROTEIN"/>
    <property type="match status" value="1"/>
</dbReference>
<dbReference type="HAMAP" id="MF_01114">
    <property type="entry name" value="RecX"/>
    <property type="match status" value="1"/>
</dbReference>
<reference evidence="9 10" key="1">
    <citation type="submission" date="2024-06" db="EMBL/GenBank/DDBJ databases">
        <title>Genomic Encyclopedia of Type Strains, Phase IV (KMG-IV): sequencing the most valuable type-strain genomes for metagenomic binning, comparative biology and taxonomic classification.</title>
        <authorList>
            <person name="Goeker M."/>
        </authorList>
    </citation>
    <scope>NUCLEOTIDE SEQUENCE [LARGE SCALE GENOMIC DNA]</scope>
    <source>
        <strain evidence="9 10">DSM 26128</strain>
    </source>
</reference>
<comment type="function">
    <text evidence="5">Modulates RecA activity.</text>
</comment>
<dbReference type="Proteomes" id="UP001549099">
    <property type="component" value="Unassembled WGS sequence"/>
</dbReference>
<dbReference type="Pfam" id="PF21981">
    <property type="entry name" value="RecX_HTH3"/>
    <property type="match status" value="2"/>
</dbReference>
<evidence type="ECO:0000313" key="10">
    <source>
        <dbReference type="Proteomes" id="UP001549099"/>
    </source>
</evidence>
<dbReference type="InterPro" id="IPR053926">
    <property type="entry name" value="RecX_HTH_1st"/>
</dbReference>
<dbReference type="InterPro" id="IPR036388">
    <property type="entry name" value="WH-like_DNA-bd_sf"/>
</dbReference>
<organism evidence="9 10">
    <name type="scientific">Bhargavaea ullalensis</name>
    <dbReference type="NCBI Taxonomy" id="1265685"/>
    <lineage>
        <taxon>Bacteria</taxon>
        <taxon>Bacillati</taxon>
        <taxon>Bacillota</taxon>
        <taxon>Bacilli</taxon>
        <taxon>Bacillales</taxon>
        <taxon>Caryophanaceae</taxon>
        <taxon>Bhargavaea</taxon>
    </lineage>
</organism>
<feature type="domain" description="RecX third three-helical" evidence="7">
    <location>
        <begin position="155"/>
        <end position="202"/>
    </location>
</feature>
<feature type="domain" description="RecX third three-helical" evidence="7">
    <location>
        <begin position="218"/>
        <end position="262"/>
    </location>
</feature>
<feature type="domain" description="RecX first three-helical" evidence="8">
    <location>
        <begin position="62"/>
        <end position="101"/>
    </location>
</feature>
<name>A0ABV2GDE6_9BACL</name>
<evidence type="ECO:0000256" key="3">
    <source>
        <dbReference type="ARBA" id="ARBA00018111"/>
    </source>
</evidence>
<dbReference type="EMBL" id="JBEPLW010000019">
    <property type="protein sequence ID" value="MET3576288.1"/>
    <property type="molecule type" value="Genomic_DNA"/>
</dbReference>
<dbReference type="InterPro" id="IPR053925">
    <property type="entry name" value="RecX_HTH_3rd"/>
</dbReference>
<keyword evidence="4 5" id="KW-0963">Cytoplasm</keyword>
<dbReference type="PANTHER" id="PTHR33602">
    <property type="entry name" value="REGULATORY PROTEIN RECX FAMILY PROTEIN"/>
    <property type="match status" value="1"/>
</dbReference>
<dbReference type="RefSeq" id="WP_354198202.1">
    <property type="nucleotide sequence ID" value="NZ_JBEPLW010000019.1"/>
</dbReference>
<evidence type="ECO:0000313" key="9">
    <source>
        <dbReference type="EMBL" id="MET3576288.1"/>
    </source>
</evidence>
<dbReference type="InterPro" id="IPR003783">
    <property type="entry name" value="Regulatory_RecX"/>
</dbReference>
<sequence>MPEITKIALQKNNDERYNIFLDGKYAFSADEQILIRFGLMKGKVLDDWEIDEIIYGDEVRKAYNKAIHFLGFRMRSEHEVKEKLLSSGYGEAVALEAIVKLREQGFLDDESFSRALLETRKRTAKKGPAAIRQELQRKGISRELQEEAMASFSEEEQLRLAEELAEKMAVRSGGRTPQQLKQKIQESLMRKGYGRDVINTVIGRIEESLEPGEDEWDALTEKWGEKAWRTYSGKHTGAERRRRVKQAMYQRGIPAERINRFIEEREAEEQ</sequence>
<comment type="similarity">
    <text evidence="2 5">Belongs to the RecX family.</text>
</comment>
<comment type="subcellular location">
    <subcellularLocation>
        <location evidence="1 5">Cytoplasm</location>
    </subcellularLocation>
</comment>
<evidence type="ECO:0000259" key="6">
    <source>
        <dbReference type="Pfam" id="PF02631"/>
    </source>
</evidence>
<dbReference type="Pfam" id="PF21982">
    <property type="entry name" value="RecX_HTH1"/>
    <property type="match status" value="1"/>
</dbReference>
<evidence type="ECO:0000256" key="2">
    <source>
        <dbReference type="ARBA" id="ARBA00009695"/>
    </source>
</evidence>
<gene>
    <name evidence="5" type="primary">recX</name>
    <name evidence="9" type="ORF">ABID49_002204</name>
</gene>
<evidence type="ECO:0000256" key="5">
    <source>
        <dbReference type="HAMAP-Rule" id="MF_01114"/>
    </source>
</evidence>
<dbReference type="InterPro" id="IPR053924">
    <property type="entry name" value="RecX_HTH_2nd"/>
</dbReference>
<dbReference type="NCBIfam" id="NF010733">
    <property type="entry name" value="PRK14135.1"/>
    <property type="match status" value="1"/>
</dbReference>
<protein>
    <recommendedName>
        <fullName evidence="3 5">Regulatory protein RecX</fullName>
    </recommendedName>
</protein>
<evidence type="ECO:0000259" key="7">
    <source>
        <dbReference type="Pfam" id="PF21981"/>
    </source>
</evidence>
<feature type="domain" description="RecX second three-helical" evidence="6">
    <location>
        <begin position="108"/>
        <end position="149"/>
    </location>
</feature>
<evidence type="ECO:0000256" key="4">
    <source>
        <dbReference type="ARBA" id="ARBA00022490"/>
    </source>
</evidence>
<evidence type="ECO:0000256" key="1">
    <source>
        <dbReference type="ARBA" id="ARBA00004496"/>
    </source>
</evidence>
<comment type="caution">
    <text evidence="9">The sequence shown here is derived from an EMBL/GenBank/DDBJ whole genome shotgun (WGS) entry which is preliminary data.</text>
</comment>
<keyword evidence="10" id="KW-1185">Reference proteome</keyword>
<proteinExistence type="inferred from homology"/>